<keyword evidence="6" id="KW-1185">Reference proteome</keyword>
<dbReference type="InterPro" id="IPR050631">
    <property type="entry name" value="PheA/TfdB_FAD_monoxygenase"/>
</dbReference>
<dbReference type="GeneID" id="19977608"/>
<dbReference type="GO" id="GO:0071949">
    <property type="term" value="F:FAD binding"/>
    <property type="evidence" value="ECO:0007669"/>
    <property type="project" value="InterPro"/>
</dbReference>
<dbReference type="PANTHER" id="PTHR43476:SF3">
    <property type="entry name" value="FAD-BINDING MONOOXYGENASE"/>
    <property type="match status" value="1"/>
</dbReference>
<keyword evidence="1" id="KW-0285">Flavoprotein</keyword>
<dbReference type="STRING" id="1220924.W2S9K4"/>
<evidence type="ECO:0000256" key="1">
    <source>
        <dbReference type="ARBA" id="ARBA00022630"/>
    </source>
</evidence>
<dbReference type="Gene3D" id="3.30.70.2450">
    <property type="match status" value="1"/>
</dbReference>
<sequence length="396" mass="43771">MGSTTDCEVLVVGAGPVGLLTMLFLAKAGINVILVESLPDVDKSPRAMAYGAPAIVELERAGVAAEARSVGMVPSDYDFRLRWITIDNKTLGEFRSEDRIPGSFDAVLCGQYELAKIMKQHVSQYQNASILFNHKLSNIKEVEGALIATVETPEGNKEISAKYLAGCDGGRSTVRKLLNLTYDGFTLPQWLVACNVRYPFRAHGFDRSQFIVHPDHFCLVGKIDPTDLWRVSYAEKPDLTREEVLANVHSKFEAIFPGPKPLPKDAYTVEIVSPYRIHQRSAPSYRKGRAFLAGDAAHACSPFGGMGLTTGICDAGGLADCLIGVLRKGCDDSLLDRYADIRRQKYQDITNNVSYSNTCLLRDTDPEKASEHEFFRMMNSSTEVRREMLKSAYILG</sequence>
<dbReference type="EMBL" id="KB822714">
    <property type="protein sequence ID" value="ETN44599.1"/>
    <property type="molecule type" value="Genomic_DNA"/>
</dbReference>
<dbReference type="eggNOG" id="KOG3855">
    <property type="taxonomic scope" value="Eukaryota"/>
</dbReference>
<dbReference type="AlphaFoldDB" id="W2S9K4"/>
<dbReference type="InterPro" id="IPR002938">
    <property type="entry name" value="FAD-bd"/>
</dbReference>
<dbReference type="SUPFAM" id="SSF51905">
    <property type="entry name" value="FAD/NAD(P)-binding domain"/>
    <property type="match status" value="1"/>
</dbReference>
<feature type="domain" description="FAD-binding" evidence="4">
    <location>
        <begin position="6"/>
        <end position="351"/>
    </location>
</feature>
<dbReference type="GO" id="GO:0019622">
    <property type="term" value="P:3-(3-hydroxy)phenylpropionate catabolic process"/>
    <property type="evidence" value="ECO:0007669"/>
    <property type="project" value="TreeGrafter"/>
</dbReference>
<evidence type="ECO:0000256" key="2">
    <source>
        <dbReference type="ARBA" id="ARBA00022827"/>
    </source>
</evidence>
<reference evidence="5 6" key="1">
    <citation type="submission" date="2013-03" db="EMBL/GenBank/DDBJ databases">
        <title>The Genome Sequence of Phialophora europaea CBS 101466.</title>
        <authorList>
            <consortium name="The Broad Institute Genomics Platform"/>
            <person name="Cuomo C."/>
            <person name="de Hoog S."/>
            <person name="Gorbushina A."/>
            <person name="Walker B."/>
            <person name="Young S.K."/>
            <person name="Zeng Q."/>
            <person name="Gargeya S."/>
            <person name="Fitzgerald M."/>
            <person name="Haas B."/>
            <person name="Abouelleil A."/>
            <person name="Allen A.W."/>
            <person name="Alvarado L."/>
            <person name="Arachchi H.M."/>
            <person name="Berlin A.M."/>
            <person name="Chapman S.B."/>
            <person name="Gainer-Dewar J."/>
            <person name="Goldberg J."/>
            <person name="Griggs A."/>
            <person name="Gujja S."/>
            <person name="Hansen M."/>
            <person name="Howarth C."/>
            <person name="Imamovic A."/>
            <person name="Ireland A."/>
            <person name="Larimer J."/>
            <person name="McCowan C."/>
            <person name="Murphy C."/>
            <person name="Pearson M."/>
            <person name="Poon T.W."/>
            <person name="Priest M."/>
            <person name="Roberts A."/>
            <person name="Saif S."/>
            <person name="Shea T."/>
            <person name="Sisk P."/>
            <person name="Sykes S."/>
            <person name="Wortman J."/>
            <person name="Nusbaum C."/>
            <person name="Birren B."/>
        </authorList>
    </citation>
    <scope>NUCLEOTIDE SEQUENCE [LARGE SCALE GENOMIC DNA]</scope>
    <source>
        <strain evidence="5 6">CBS 101466</strain>
    </source>
</reference>
<keyword evidence="2" id="KW-0274">FAD</keyword>
<dbReference type="PRINTS" id="PR00420">
    <property type="entry name" value="RNGMNOXGNASE"/>
</dbReference>
<proteinExistence type="predicted"/>
<dbReference type="VEuPathDB" id="FungiDB:HMPREF1541_10269"/>
<dbReference type="Gene3D" id="3.50.50.60">
    <property type="entry name" value="FAD/NAD(P)-binding domain"/>
    <property type="match status" value="1"/>
</dbReference>
<evidence type="ECO:0000256" key="3">
    <source>
        <dbReference type="ARBA" id="ARBA00023002"/>
    </source>
</evidence>
<protein>
    <recommendedName>
        <fullName evidence="4">FAD-binding domain-containing protein</fullName>
    </recommendedName>
</protein>
<keyword evidence="3" id="KW-0560">Oxidoreductase</keyword>
<dbReference type="HOGENOM" id="CLU_009665_2_2_1"/>
<dbReference type="Proteomes" id="UP000030752">
    <property type="component" value="Unassembled WGS sequence"/>
</dbReference>
<gene>
    <name evidence="5" type="ORF">HMPREF1541_10269</name>
</gene>
<accession>W2S9K4</accession>
<evidence type="ECO:0000259" key="4">
    <source>
        <dbReference type="Pfam" id="PF01494"/>
    </source>
</evidence>
<dbReference type="InterPro" id="IPR036188">
    <property type="entry name" value="FAD/NAD-bd_sf"/>
</dbReference>
<dbReference type="GO" id="GO:0008688">
    <property type="term" value="F:3-(3-hydroxyphenyl)propionate hydroxylase activity"/>
    <property type="evidence" value="ECO:0007669"/>
    <property type="project" value="TreeGrafter"/>
</dbReference>
<evidence type="ECO:0000313" key="6">
    <source>
        <dbReference type="Proteomes" id="UP000030752"/>
    </source>
</evidence>
<dbReference type="PANTHER" id="PTHR43476">
    <property type="entry name" value="3-(3-HYDROXY-PHENYL)PROPIONATE/3-HYDROXYCINNAMIC ACID HYDROXYLASE"/>
    <property type="match status" value="1"/>
</dbReference>
<organism evidence="5 6">
    <name type="scientific">Cyphellophora europaea (strain CBS 101466)</name>
    <name type="common">Phialophora europaea</name>
    <dbReference type="NCBI Taxonomy" id="1220924"/>
    <lineage>
        <taxon>Eukaryota</taxon>
        <taxon>Fungi</taxon>
        <taxon>Dikarya</taxon>
        <taxon>Ascomycota</taxon>
        <taxon>Pezizomycotina</taxon>
        <taxon>Eurotiomycetes</taxon>
        <taxon>Chaetothyriomycetidae</taxon>
        <taxon>Chaetothyriales</taxon>
        <taxon>Cyphellophoraceae</taxon>
        <taxon>Cyphellophora</taxon>
    </lineage>
</organism>
<dbReference type="InParanoid" id="W2S9K4"/>
<dbReference type="Pfam" id="PF01494">
    <property type="entry name" value="FAD_binding_3"/>
    <property type="match status" value="1"/>
</dbReference>
<dbReference type="RefSeq" id="XP_008713162.1">
    <property type="nucleotide sequence ID" value="XM_008714940.1"/>
</dbReference>
<name>W2S9K4_CYPE1</name>
<dbReference type="OrthoDB" id="10016252at2759"/>
<evidence type="ECO:0000313" key="5">
    <source>
        <dbReference type="EMBL" id="ETN44599.1"/>
    </source>
</evidence>